<accession>A0AAE1GXZ8</accession>
<dbReference type="Proteomes" id="UP001219518">
    <property type="component" value="Unassembled WGS sequence"/>
</dbReference>
<proteinExistence type="predicted"/>
<evidence type="ECO:0000313" key="1">
    <source>
        <dbReference type="EMBL" id="KAK3909930.1"/>
    </source>
</evidence>
<reference evidence="1" key="1">
    <citation type="submission" date="2021-07" db="EMBL/GenBank/DDBJ databases">
        <authorList>
            <person name="Catto M.A."/>
            <person name="Jacobson A."/>
            <person name="Kennedy G."/>
            <person name="Labadie P."/>
            <person name="Hunt B.G."/>
            <person name="Srinivasan R."/>
        </authorList>
    </citation>
    <scope>NUCLEOTIDE SEQUENCE</scope>
    <source>
        <strain evidence="1">PL_HMW_Pooled</strain>
        <tissue evidence="1">Head</tissue>
    </source>
</reference>
<dbReference type="AlphaFoldDB" id="A0AAE1GXZ8"/>
<protein>
    <submittedName>
        <fullName evidence="1">Pyridoxal 5'-phosphate synthase subunit PdxS</fullName>
    </submittedName>
</protein>
<sequence>MLCASTCDFWTQGLEAIRSYENVYLYDFSRSINHKEPLKSQYFAIFEKRENRLPFRSRRGMETTFGLKRCRIAIFEKNDVLRPGSFVVREDGEEGVSPNLPFFIRRTV</sequence>
<organism evidence="1 2">
    <name type="scientific">Frankliniella fusca</name>
    <dbReference type="NCBI Taxonomy" id="407009"/>
    <lineage>
        <taxon>Eukaryota</taxon>
        <taxon>Metazoa</taxon>
        <taxon>Ecdysozoa</taxon>
        <taxon>Arthropoda</taxon>
        <taxon>Hexapoda</taxon>
        <taxon>Insecta</taxon>
        <taxon>Pterygota</taxon>
        <taxon>Neoptera</taxon>
        <taxon>Paraneoptera</taxon>
        <taxon>Thysanoptera</taxon>
        <taxon>Terebrantia</taxon>
        <taxon>Thripoidea</taxon>
        <taxon>Thripidae</taxon>
        <taxon>Frankliniella</taxon>
    </lineage>
</organism>
<name>A0AAE1GXZ8_9NEOP</name>
<evidence type="ECO:0000313" key="2">
    <source>
        <dbReference type="Proteomes" id="UP001219518"/>
    </source>
</evidence>
<gene>
    <name evidence="1" type="ORF">KUF71_019939</name>
</gene>
<comment type="caution">
    <text evidence="1">The sequence shown here is derived from an EMBL/GenBank/DDBJ whole genome shotgun (WGS) entry which is preliminary data.</text>
</comment>
<keyword evidence="2" id="KW-1185">Reference proteome</keyword>
<dbReference type="EMBL" id="JAHWGI010000134">
    <property type="protein sequence ID" value="KAK3909930.1"/>
    <property type="molecule type" value="Genomic_DNA"/>
</dbReference>
<reference evidence="1" key="2">
    <citation type="journal article" date="2023" name="BMC Genomics">
        <title>Pest status, molecular evolution, and epigenetic factors derived from the genome assembly of Frankliniella fusca, a thysanopteran phytovirus vector.</title>
        <authorList>
            <person name="Catto M.A."/>
            <person name="Labadie P.E."/>
            <person name="Jacobson A.L."/>
            <person name="Kennedy G.G."/>
            <person name="Srinivasan R."/>
            <person name="Hunt B.G."/>
        </authorList>
    </citation>
    <scope>NUCLEOTIDE SEQUENCE</scope>
    <source>
        <strain evidence="1">PL_HMW_Pooled</strain>
    </source>
</reference>